<dbReference type="Proteomes" id="UP001597171">
    <property type="component" value="Unassembled WGS sequence"/>
</dbReference>
<name>A0ABW3ZB70_9HYPH</name>
<dbReference type="PANTHER" id="PTHR39323:SF1">
    <property type="entry name" value="BLR1149 PROTEIN"/>
    <property type="match status" value="1"/>
</dbReference>
<dbReference type="EMBL" id="JBHTMX010000265">
    <property type="protein sequence ID" value="MFD1333582.1"/>
    <property type="molecule type" value="Genomic_DNA"/>
</dbReference>
<evidence type="ECO:0000313" key="2">
    <source>
        <dbReference type="Proteomes" id="UP001597171"/>
    </source>
</evidence>
<gene>
    <name evidence="1" type="ORF">ACFQ4O_16390</name>
</gene>
<dbReference type="PANTHER" id="PTHR39323">
    <property type="entry name" value="BLR1149 PROTEIN"/>
    <property type="match status" value="1"/>
</dbReference>
<reference evidence="2" key="1">
    <citation type="journal article" date="2019" name="Int. J. Syst. Evol. Microbiol.">
        <title>The Global Catalogue of Microorganisms (GCM) 10K type strain sequencing project: providing services to taxonomists for standard genome sequencing and annotation.</title>
        <authorList>
            <consortium name="The Broad Institute Genomics Platform"/>
            <consortium name="The Broad Institute Genome Sequencing Center for Infectious Disease"/>
            <person name="Wu L."/>
            <person name="Ma J."/>
        </authorList>
    </citation>
    <scope>NUCLEOTIDE SEQUENCE [LARGE SCALE GENOMIC DNA]</scope>
    <source>
        <strain evidence="2">CCUG 61696</strain>
    </source>
</reference>
<sequence>RLAALQVGRDWIWIAGNHDPEPPAGCGGEAKAEMRLGPLTLRHEPAAGPAPGEIAGHLHPAAKVSVRGRNVRRRCFATDGARLVMPAFGAYTGGLNVRDAAFAGLFQPASFAAWMLGDEGVYAFRLSGLRPD</sequence>
<accession>A0ABW3ZB70</accession>
<protein>
    <submittedName>
        <fullName evidence="1">Phosphoesterase</fullName>
    </submittedName>
</protein>
<organism evidence="1 2">
    <name type="scientific">Methylopila musalis</name>
    <dbReference type="NCBI Taxonomy" id="1134781"/>
    <lineage>
        <taxon>Bacteria</taxon>
        <taxon>Pseudomonadati</taxon>
        <taxon>Pseudomonadota</taxon>
        <taxon>Alphaproteobacteria</taxon>
        <taxon>Hyphomicrobiales</taxon>
        <taxon>Methylopilaceae</taxon>
        <taxon>Methylopila</taxon>
    </lineage>
</organism>
<keyword evidence="2" id="KW-1185">Reference proteome</keyword>
<proteinExistence type="predicted"/>
<evidence type="ECO:0000313" key="1">
    <source>
        <dbReference type="EMBL" id="MFD1333582.1"/>
    </source>
</evidence>
<feature type="non-terminal residue" evidence="1">
    <location>
        <position position="1"/>
    </location>
</feature>
<comment type="caution">
    <text evidence="1">The sequence shown here is derived from an EMBL/GenBank/DDBJ whole genome shotgun (WGS) entry which is preliminary data.</text>
</comment>